<gene>
    <name evidence="2" type="ORF">B0H16DRAFT_1726920</name>
</gene>
<sequence>MVTDLCIAAVLAWALRRKKTGFAATDTVVDRIIRMTVQTGVITAVVNTLDMLSFLFLKARCSAVSGKTINFMWNIPVSKLYSNCMMSTLNARAGFKDTLAAPVVGSLGSLGRTDPKDLDSTDPGGFVAAPRFNSENKDTMVDINNTYQTQDFADDAAYGIRMSRIVERT</sequence>
<proteinExistence type="predicted"/>
<evidence type="ECO:0000313" key="2">
    <source>
        <dbReference type="EMBL" id="KAJ7745360.1"/>
    </source>
</evidence>
<reference evidence="2" key="1">
    <citation type="submission" date="2023-03" db="EMBL/GenBank/DDBJ databases">
        <title>Massive genome expansion in bonnet fungi (Mycena s.s.) driven by repeated elements and novel gene families across ecological guilds.</title>
        <authorList>
            <consortium name="Lawrence Berkeley National Laboratory"/>
            <person name="Harder C.B."/>
            <person name="Miyauchi S."/>
            <person name="Viragh M."/>
            <person name="Kuo A."/>
            <person name="Thoen E."/>
            <person name="Andreopoulos B."/>
            <person name="Lu D."/>
            <person name="Skrede I."/>
            <person name="Drula E."/>
            <person name="Henrissat B."/>
            <person name="Morin E."/>
            <person name="Kohler A."/>
            <person name="Barry K."/>
            <person name="LaButti K."/>
            <person name="Morin E."/>
            <person name="Salamov A."/>
            <person name="Lipzen A."/>
            <person name="Mereny Z."/>
            <person name="Hegedus B."/>
            <person name="Baldrian P."/>
            <person name="Stursova M."/>
            <person name="Weitz H."/>
            <person name="Taylor A."/>
            <person name="Grigoriev I.V."/>
            <person name="Nagy L.G."/>
            <person name="Martin F."/>
            <person name="Kauserud H."/>
        </authorList>
    </citation>
    <scope>NUCLEOTIDE SEQUENCE</scope>
    <source>
        <strain evidence="2">CBHHK182m</strain>
    </source>
</reference>
<dbReference type="InterPro" id="IPR045339">
    <property type="entry name" value="DUF6534"/>
</dbReference>
<dbReference type="PANTHER" id="PTHR40465:SF1">
    <property type="entry name" value="DUF6534 DOMAIN-CONTAINING PROTEIN"/>
    <property type="match status" value="1"/>
</dbReference>
<organism evidence="2 3">
    <name type="scientific">Mycena metata</name>
    <dbReference type="NCBI Taxonomy" id="1033252"/>
    <lineage>
        <taxon>Eukaryota</taxon>
        <taxon>Fungi</taxon>
        <taxon>Dikarya</taxon>
        <taxon>Basidiomycota</taxon>
        <taxon>Agaricomycotina</taxon>
        <taxon>Agaricomycetes</taxon>
        <taxon>Agaricomycetidae</taxon>
        <taxon>Agaricales</taxon>
        <taxon>Marasmiineae</taxon>
        <taxon>Mycenaceae</taxon>
        <taxon>Mycena</taxon>
    </lineage>
</organism>
<feature type="domain" description="DUF6534" evidence="1">
    <location>
        <begin position="1"/>
        <end position="93"/>
    </location>
</feature>
<keyword evidence="3" id="KW-1185">Reference proteome</keyword>
<dbReference type="EMBL" id="JARKIB010000083">
    <property type="protein sequence ID" value="KAJ7745360.1"/>
    <property type="molecule type" value="Genomic_DNA"/>
</dbReference>
<evidence type="ECO:0000259" key="1">
    <source>
        <dbReference type="Pfam" id="PF20152"/>
    </source>
</evidence>
<comment type="caution">
    <text evidence="2">The sequence shown here is derived from an EMBL/GenBank/DDBJ whole genome shotgun (WGS) entry which is preliminary data.</text>
</comment>
<protein>
    <recommendedName>
        <fullName evidence="1">DUF6534 domain-containing protein</fullName>
    </recommendedName>
</protein>
<dbReference type="AlphaFoldDB" id="A0AAD7IM55"/>
<accession>A0AAD7IM55</accession>
<name>A0AAD7IM55_9AGAR</name>
<dbReference type="Pfam" id="PF20152">
    <property type="entry name" value="DUF6534"/>
    <property type="match status" value="1"/>
</dbReference>
<dbReference type="PANTHER" id="PTHR40465">
    <property type="entry name" value="CHROMOSOME 1, WHOLE GENOME SHOTGUN SEQUENCE"/>
    <property type="match status" value="1"/>
</dbReference>
<evidence type="ECO:0000313" key="3">
    <source>
        <dbReference type="Proteomes" id="UP001215598"/>
    </source>
</evidence>
<dbReference type="Proteomes" id="UP001215598">
    <property type="component" value="Unassembled WGS sequence"/>
</dbReference>